<evidence type="ECO:0000313" key="1">
    <source>
        <dbReference type="Proteomes" id="UP000694865"/>
    </source>
</evidence>
<dbReference type="Gene3D" id="1.25.10.10">
    <property type="entry name" value="Leucine-rich Repeat Variant"/>
    <property type="match status" value="1"/>
</dbReference>
<proteinExistence type="predicted"/>
<dbReference type="PANTHER" id="PTHR46540:SF1">
    <property type="entry name" value="TETRATRICOPEPTIDE REPEAT PROTEIN 12"/>
    <property type="match status" value="1"/>
</dbReference>
<dbReference type="InterPro" id="IPR016024">
    <property type="entry name" value="ARM-type_fold"/>
</dbReference>
<evidence type="ECO:0000313" key="2">
    <source>
        <dbReference type="RefSeq" id="XP_006812836.1"/>
    </source>
</evidence>
<dbReference type="PANTHER" id="PTHR46540">
    <property type="entry name" value="TETRATRICOPEPTIDE REPEAT PROTEIN 12"/>
    <property type="match status" value="1"/>
</dbReference>
<dbReference type="SUPFAM" id="SSF48371">
    <property type="entry name" value="ARM repeat"/>
    <property type="match status" value="1"/>
</dbReference>
<name>A0ABM0LYJ5_SACKO</name>
<dbReference type="InterPro" id="IPR043195">
    <property type="entry name" value="TTC12"/>
</dbReference>
<organism evidence="1 2">
    <name type="scientific">Saccoglossus kowalevskii</name>
    <name type="common">Acorn worm</name>
    <dbReference type="NCBI Taxonomy" id="10224"/>
    <lineage>
        <taxon>Eukaryota</taxon>
        <taxon>Metazoa</taxon>
        <taxon>Hemichordata</taxon>
        <taxon>Enteropneusta</taxon>
        <taxon>Harrimaniidae</taxon>
        <taxon>Saccoglossus</taxon>
    </lineage>
</organism>
<protein>
    <submittedName>
        <fullName evidence="2">Uncharacterized protein LOC102807678</fullName>
    </submittedName>
</protein>
<dbReference type="Proteomes" id="UP000694865">
    <property type="component" value="Unplaced"/>
</dbReference>
<dbReference type="GeneID" id="102807678"/>
<reference evidence="2" key="1">
    <citation type="submission" date="2025-08" db="UniProtKB">
        <authorList>
            <consortium name="RefSeq"/>
        </authorList>
    </citation>
    <scope>IDENTIFICATION</scope>
    <source>
        <tissue evidence="2">Testes</tissue>
    </source>
</reference>
<dbReference type="RefSeq" id="XP_006812836.1">
    <property type="nucleotide sequence ID" value="XM_006812773.1"/>
</dbReference>
<keyword evidence="1" id="KW-1185">Reference proteome</keyword>
<accession>A0ABM0LYJ5</accession>
<sequence length="204" mass="22776">MLGMMMNVSLKTSDALKSMAQEIIKASVEYVTNYDDNIKQRSYGLISRLISYSEECINIACQHFLPMHIMHLLPDGEETTLIHAVKILAVVTRYNEGARKTVVECDPELKVLRASLGECEDIVVADSALCIANMCQDREICVSLVDTNIIQELLARTDSLNSAIKQNCAIAVAKLVSNDVRHMKKLKEHNGFDILHSCVKHLKS</sequence>
<dbReference type="InterPro" id="IPR011989">
    <property type="entry name" value="ARM-like"/>
</dbReference>
<gene>
    <name evidence="2" type="primary">LOC102807678</name>
</gene>